<dbReference type="Pfam" id="PF24808">
    <property type="entry name" value="DUF7707"/>
    <property type="match status" value="1"/>
</dbReference>
<reference evidence="3 4" key="1">
    <citation type="submission" date="2018-05" db="EMBL/GenBank/DDBJ databases">
        <title>Genome sequencing and assembly of the regulated plant pathogen Lachnellula willkommii and related sister species for the development of diagnostic species identification markers.</title>
        <authorList>
            <person name="Giroux E."/>
            <person name="Bilodeau G."/>
        </authorList>
    </citation>
    <scope>NUCLEOTIDE SEQUENCE [LARGE SCALE GENOMIC DNA]</scope>
    <source>
        <strain evidence="3 4">CBS 268.59</strain>
    </source>
</reference>
<feature type="chain" id="PRO_5035880279" description="DUF7707 domain-containing protein" evidence="1">
    <location>
        <begin position="19"/>
        <end position="190"/>
    </location>
</feature>
<dbReference type="EMBL" id="QGMK01001876">
    <property type="protein sequence ID" value="TVY62872.1"/>
    <property type="molecule type" value="Genomic_DNA"/>
</dbReference>
<gene>
    <name evidence="3" type="ORF">LSUE1_G009832</name>
</gene>
<dbReference type="AlphaFoldDB" id="A0A8T9BXM5"/>
<evidence type="ECO:0000313" key="4">
    <source>
        <dbReference type="Proteomes" id="UP000469558"/>
    </source>
</evidence>
<keyword evidence="4" id="KW-1185">Reference proteome</keyword>
<evidence type="ECO:0000259" key="2">
    <source>
        <dbReference type="Pfam" id="PF24808"/>
    </source>
</evidence>
<sequence length="190" mass="18775">MFAKSVVAVALLASFTAAQNTTVNIPGLSTTLKSQWCNAQQTTCPELCGSATLTKTNGCDPGSLNVDCICTNGSAPGLQYYINTVATFLCEETFSECESTNAGNANAQAACKTAEESCGKLNPANYTPAASSSSSTASSTATSTGAGAAAATTGSSSTSSSKAAGATLAVARELGTGLFVVGAAAFGMMI</sequence>
<comment type="caution">
    <text evidence="3">The sequence shown here is derived from an EMBL/GenBank/DDBJ whole genome shotgun (WGS) entry which is preliminary data.</text>
</comment>
<dbReference type="PANTHER" id="PTHR38118:SF3">
    <property type="entry name" value="ANCHORED CELL WALL PROTEIN 11"/>
    <property type="match status" value="1"/>
</dbReference>
<feature type="signal peptide" evidence="1">
    <location>
        <begin position="1"/>
        <end position="18"/>
    </location>
</feature>
<keyword evidence="1" id="KW-0732">Signal</keyword>
<accession>A0A8T9BXM5</accession>
<protein>
    <recommendedName>
        <fullName evidence="2">DUF7707 domain-containing protein</fullName>
    </recommendedName>
</protein>
<dbReference type="PANTHER" id="PTHR38118">
    <property type="entry name" value="ANCHORED CELL WALL PROTEIN 11-RELATED"/>
    <property type="match status" value="1"/>
</dbReference>
<evidence type="ECO:0000256" key="1">
    <source>
        <dbReference type="SAM" id="SignalP"/>
    </source>
</evidence>
<organism evidence="3 4">
    <name type="scientific">Lachnellula suecica</name>
    <dbReference type="NCBI Taxonomy" id="602035"/>
    <lineage>
        <taxon>Eukaryota</taxon>
        <taxon>Fungi</taxon>
        <taxon>Dikarya</taxon>
        <taxon>Ascomycota</taxon>
        <taxon>Pezizomycotina</taxon>
        <taxon>Leotiomycetes</taxon>
        <taxon>Helotiales</taxon>
        <taxon>Lachnaceae</taxon>
        <taxon>Lachnellula</taxon>
    </lineage>
</organism>
<name>A0A8T9BXM5_9HELO</name>
<evidence type="ECO:0000313" key="3">
    <source>
        <dbReference type="EMBL" id="TVY62872.1"/>
    </source>
</evidence>
<dbReference type="InterPro" id="IPR056124">
    <property type="entry name" value="DUF7707"/>
</dbReference>
<dbReference type="Proteomes" id="UP000469558">
    <property type="component" value="Unassembled WGS sequence"/>
</dbReference>
<feature type="domain" description="DUF7707" evidence="2">
    <location>
        <begin position="22"/>
        <end position="123"/>
    </location>
</feature>
<proteinExistence type="predicted"/>
<dbReference type="OrthoDB" id="2121879at2759"/>